<reference evidence="2" key="1">
    <citation type="submission" date="2020-06" db="EMBL/GenBank/DDBJ databases">
        <title>Organellar genomes of a novel haptophyte.</title>
        <authorList>
            <person name="Kamikawa R."/>
            <person name="Miyashita H."/>
        </authorList>
    </citation>
    <scope>NUCLEOTIDE SEQUENCE</scope>
    <source>
        <strain evidence="2">NIES-3900</strain>
    </source>
</reference>
<accession>A0A7R7AHM4</accession>
<gene>
    <name evidence="2" type="primary">orf157</name>
</gene>
<geneLocation type="mitochondrion" evidence="2"/>
<sequence length="157" mass="17043">MTYLRSSLRFQALMSFADKSFVMFVLKVYQLQRYLPMLLFFVSVLFSLGEFSIVFCMESDCVHVVNNEGNIQVHPKTGEPLMNCRTSKSDYVVAFETVERVSTKGISSIERYLGSLDGAPTSSGASTSSAVDASSVSSADASGGIAPKFPGCKSCDE</sequence>
<dbReference type="AlphaFoldDB" id="A0A7R7AHM4"/>
<protein>
    <submittedName>
        <fullName evidence="2">Uncharacterized protein</fullName>
    </submittedName>
</protein>
<organism evidence="2">
    <name type="scientific">Haptophyceae sp. NIES-3900</name>
    <dbReference type="NCBI Taxonomy" id="2748608"/>
    <lineage>
        <taxon>Eukaryota</taxon>
        <taxon>Haptista</taxon>
        <taxon>Haptophyta</taxon>
    </lineage>
</organism>
<keyword evidence="2" id="KW-0496">Mitochondrion</keyword>
<evidence type="ECO:0000313" key="2">
    <source>
        <dbReference type="EMBL" id="BCG67651.1"/>
    </source>
</evidence>
<evidence type="ECO:0000256" key="1">
    <source>
        <dbReference type="SAM" id="MobiDB-lite"/>
    </source>
</evidence>
<dbReference type="EMBL" id="LC564892">
    <property type="protein sequence ID" value="BCG67651.1"/>
    <property type="molecule type" value="Genomic_DNA"/>
</dbReference>
<name>A0A7R7AHM4_9EUKA</name>
<feature type="region of interest" description="Disordered" evidence="1">
    <location>
        <begin position="137"/>
        <end position="157"/>
    </location>
</feature>
<proteinExistence type="predicted"/>